<evidence type="ECO:0000313" key="4">
    <source>
        <dbReference type="EMBL" id="MBS0968622.1"/>
    </source>
</evidence>
<gene>
    <name evidence="4" type="ORF">JK232_06925</name>
</gene>
<dbReference type="SUPFAM" id="SSF55729">
    <property type="entry name" value="Acyl-CoA N-acyltransferases (Nat)"/>
    <property type="match status" value="1"/>
</dbReference>
<dbReference type="InterPro" id="IPR051016">
    <property type="entry name" value="Diverse_Substrate_AcTransf"/>
</dbReference>
<evidence type="ECO:0000256" key="2">
    <source>
        <dbReference type="ARBA" id="ARBA00023315"/>
    </source>
</evidence>
<organism evidence="4 5">
    <name type="scientific">Nissabacter archeti</name>
    <dbReference type="NCBI Taxonomy" id="1917880"/>
    <lineage>
        <taxon>Bacteria</taxon>
        <taxon>Pseudomonadati</taxon>
        <taxon>Pseudomonadota</taxon>
        <taxon>Gammaproteobacteria</taxon>
        <taxon>Enterobacterales</taxon>
        <taxon>Yersiniaceae</taxon>
        <taxon>Nissabacter</taxon>
    </lineage>
</organism>
<dbReference type="Gene3D" id="3.40.630.30">
    <property type="match status" value="1"/>
</dbReference>
<comment type="caution">
    <text evidence="4">The sequence shown here is derived from an EMBL/GenBank/DDBJ whole genome shotgun (WGS) entry which is preliminary data.</text>
</comment>
<dbReference type="RefSeq" id="WP_212588972.1">
    <property type="nucleotide sequence ID" value="NZ_JAERKB010000004.1"/>
</dbReference>
<dbReference type="Proteomes" id="UP000680634">
    <property type="component" value="Unassembled WGS sequence"/>
</dbReference>
<keyword evidence="2" id="KW-0012">Acyltransferase</keyword>
<keyword evidence="5" id="KW-1185">Reference proteome</keyword>
<dbReference type="EMBL" id="JAERKB010000004">
    <property type="protein sequence ID" value="MBS0968622.1"/>
    <property type="molecule type" value="Genomic_DNA"/>
</dbReference>
<protein>
    <submittedName>
        <fullName evidence="4">GNAT family N-acetyltransferase</fullName>
    </submittedName>
</protein>
<evidence type="ECO:0000259" key="3">
    <source>
        <dbReference type="PROSITE" id="PS51186"/>
    </source>
</evidence>
<sequence>MRSLAEFEHYISDFTVDEKSLLTRAFGPHPECHIFVAECREGIIGYAVGLVIPFTYDLKKTLVLKEFFVDSGHRGKGAGSALFRHVAAWAIAEGGGRLKWDVMVGNQPAEAFYKKHGGCPDSKWRPYVMGEDALKAAANGMVSE</sequence>
<dbReference type="PROSITE" id="PS51186">
    <property type="entry name" value="GNAT"/>
    <property type="match status" value="1"/>
</dbReference>
<dbReference type="InterPro" id="IPR000182">
    <property type="entry name" value="GNAT_dom"/>
</dbReference>
<reference evidence="4 5" key="1">
    <citation type="submission" date="2020-12" db="EMBL/GenBank/DDBJ databases">
        <authorList>
            <person name="Mcmullen J.G."/>
        </authorList>
    </citation>
    <scope>NUCLEOTIDE SEQUENCE [LARGE SCALE GENOMIC DNA]</scope>
    <source>
        <strain evidence="4 5">JGM97</strain>
    </source>
</reference>
<dbReference type="InterPro" id="IPR016181">
    <property type="entry name" value="Acyl_CoA_acyltransferase"/>
</dbReference>
<dbReference type="Pfam" id="PF00583">
    <property type="entry name" value="Acetyltransf_1"/>
    <property type="match status" value="1"/>
</dbReference>
<feature type="domain" description="N-acetyltransferase" evidence="3">
    <location>
        <begin position="1"/>
        <end position="134"/>
    </location>
</feature>
<name>A0ABS5JFE5_9GAMM</name>
<keyword evidence="1" id="KW-0808">Transferase</keyword>
<dbReference type="CDD" id="cd04301">
    <property type="entry name" value="NAT_SF"/>
    <property type="match status" value="1"/>
</dbReference>
<accession>A0ABS5JFE5</accession>
<dbReference type="PANTHER" id="PTHR10545:SF29">
    <property type="entry name" value="GH14572P-RELATED"/>
    <property type="match status" value="1"/>
</dbReference>
<reference evidence="5" key="2">
    <citation type="submission" date="2023-07" db="EMBL/GenBank/DDBJ databases">
        <title>Genome-inferred correspondence between phylogeny and metabolic traits in the wild Drosophila gut microbiome.</title>
        <authorList>
            <person name="Bueno E."/>
            <person name="Blow F."/>
            <person name="Douglas A.E."/>
        </authorList>
    </citation>
    <scope>NUCLEOTIDE SEQUENCE [LARGE SCALE GENOMIC DNA]</scope>
    <source>
        <strain evidence="5">JGM97</strain>
    </source>
</reference>
<proteinExistence type="predicted"/>
<evidence type="ECO:0000313" key="5">
    <source>
        <dbReference type="Proteomes" id="UP000680634"/>
    </source>
</evidence>
<evidence type="ECO:0000256" key="1">
    <source>
        <dbReference type="ARBA" id="ARBA00022679"/>
    </source>
</evidence>
<dbReference type="PANTHER" id="PTHR10545">
    <property type="entry name" value="DIAMINE N-ACETYLTRANSFERASE"/>
    <property type="match status" value="1"/>
</dbReference>